<protein>
    <submittedName>
        <fullName evidence="1">Uncharacterized protein</fullName>
    </submittedName>
</protein>
<dbReference type="Proteomes" id="UP000250235">
    <property type="component" value="Unassembled WGS sequence"/>
</dbReference>
<accession>A0A2Z7A0C2</accession>
<evidence type="ECO:0000313" key="2">
    <source>
        <dbReference type="Proteomes" id="UP000250235"/>
    </source>
</evidence>
<reference evidence="1 2" key="1">
    <citation type="journal article" date="2015" name="Proc. Natl. Acad. Sci. U.S.A.">
        <title>The resurrection genome of Boea hygrometrica: A blueprint for survival of dehydration.</title>
        <authorList>
            <person name="Xiao L."/>
            <person name="Yang G."/>
            <person name="Zhang L."/>
            <person name="Yang X."/>
            <person name="Zhao S."/>
            <person name="Ji Z."/>
            <person name="Zhou Q."/>
            <person name="Hu M."/>
            <person name="Wang Y."/>
            <person name="Chen M."/>
            <person name="Xu Y."/>
            <person name="Jin H."/>
            <person name="Xiao X."/>
            <person name="Hu G."/>
            <person name="Bao F."/>
            <person name="Hu Y."/>
            <person name="Wan P."/>
            <person name="Li L."/>
            <person name="Deng X."/>
            <person name="Kuang T."/>
            <person name="Xiang C."/>
            <person name="Zhu J.K."/>
            <person name="Oliver M.J."/>
            <person name="He Y."/>
        </authorList>
    </citation>
    <scope>NUCLEOTIDE SEQUENCE [LARGE SCALE GENOMIC DNA]</scope>
    <source>
        <strain evidence="2">cv. XS01</strain>
    </source>
</reference>
<proteinExistence type="predicted"/>
<organism evidence="1 2">
    <name type="scientific">Dorcoceras hygrometricum</name>
    <dbReference type="NCBI Taxonomy" id="472368"/>
    <lineage>
        <taxon>Eukaryota</taxon>
        <taxon>Viridiplantae</taxon>
        <taxon>Streptophyta</taxon>
        <taxon>Embryophyta</taxon>
        <taxon>Tracheophyta</taxon>
        <taxon>Spermatophyta</taxon>
        <taxon>Magnoliopsida</taxon>
        <taxon>eudicotyledons</taxon>
        <taxon>Gunneridae</taxon>
        <taxon>Pentapetalae</taxon>
        <taxon>asterids</taxon>
        <taxon>lamiids</taxon>
        <taxon>Lamiales</taxon>
        <taxon>Gesneriaceae</taxon>
        <taxon>Didymocarpoideae</taxon>
        <taxon>Trichosporeae</taxon>
        <taxon>Loxocarpinae</taxon>
        <taxon>Dorcoceras</taxon>
    </lineage>
</organism>
<gene>
    <name evidence="1" type="ORF">F511_46472</name>
</gene>
<keyword evidence="2" id="KW-1185">Reference proteome</keyword>
<dbReference type="AlphaFoldDB" id="A0A2Z7A0C2"/>
<dbReference type="EMBL" id="KV115297">
    <property type="protein sequence ID" value="KZT76503.1"/>
    <property type="molecule type" value="Genomic_DNA"/>
</dbReference>
<name>A0A2Z7A0C2_9LAMI</name>
<sequence>MMTSAYLLEEAIRIKDDVNSKLQYIQQSTRSARAGSAMMKSAVTYDSILPSRLDSADALCIDNQQSQDTSRKVPVAEYTSRKMLNQSQATVHPVAGYSVLHIQSQEIQTQEKQT</sequence>
<evidence type="ECO:0000313" key="1">
    <source>
        <dbReference type="EMBL" id="KZT76503.1"/>
    </source>
</evidence>